<evidence type="ECO:0000259" key="2">
    <source>
        <dbReference type="Pfam" id="PF00248"/>
    </source>
</evidence>
<evidence type="ECO:0000313" key="4">
    <source>
        <dbReference type="Proteomes" id="UP001595839"/>
    </source>
</evidence>
<dbReference type="Proteomes" id="UP001595839">
    <property type="component" value="Unassembled WGS sequence"/>
</dbReference>
<evidence type="ECO:0000313" key="3">
    <source>
        <dbReference type="EMBL" id="MFC4497993.1"/>
    </source>
</evidence>
<keyword evidence="4" id="KW-1185">Reference proteome</keyword>
<proteinExistence type="predicted"/>
<dbReference type="InterPro" id="IPR023210">
    <property type="entry name" value="NADP_OxRdtase_dom"/>
</dbReference>
<protein>
    <submittedName>
        <fullName evidence="3">Aldo/keto reductase</fullName>
    </submittedName>
</protein>
<dbReference type="Gene3D" id="3.20.20.100">
    <property type="entry name" value="NADP-dependent oxidoreductase domain"/>
    <property type="match status" value="1"/>
</dbReference>
<dbReference type="RefSeq" id="WP_381165990.1">
    <property type="nucleotide sequence ID" value="NZ_JBHSFK010000001.1"/>
</dbReference>
<dbReference type="PANTHER" id="PTHR43625">
    <property type="entry name" value="AFLATOXIN B1 ALDEHYDE REDUCTASE"/>
    <property type="match status" value="1"/>
</dbReference>
<gene>
    <name evidence="3" type="ORF">ACFPIH_00430</name>
</gene>
<dbReference type="PANTHER" id="PTHR43625:SF40">
    <property type="entry name" value="ALDO-KETO REDUCTASE YAKC [NADP(+)]"/>
    <property type="match status" value="1"/>
</dbReference>
<feature type="domain" description="NADP-dependent oxidoreductase" evidence="2">
    <location>
        <begin position="16"/>
        <end position="305"/>
    </location>
</feature>
<name>A0ABV9ADN1_9ACTN</name>
<dbReference type="Pfam" id="PF00248">
    <property type="entry name" value="Aldo_ket_red"/>
    <property type="match status" value="1"/>
</dbReference>
<dbReference type="InterPro" id="IPR050791">
    <property type="entry name" value="Aldo-Keto_reductase"/>
</dbReference>
<dbReference type="InterPro" id="IPR036812">
    <property type="entry name" value="NAD(P)_OxRdtase_dom_sf"/>
</dbReference>
<comment type="caution">
    <text evidence="3">The sequence shown here is derived from an EMBL/GenBank/DDBJ whole genome shotgun (WGS) entry which is preliminary data.</text>
</comment>
<dbReference type="EMBL" id="JBHSFK010000001">
    <property type="protein sequence ID" value="MFC4497993.1"/>
    <property type="molecule type" value="Genomic_DNA"/>
</dbReference>
<organism evidence="3 4">
    <name type="scientific">Streptomyces vulcanius</name>
    <dbReference type="NCBI Taxonomy" id="1441876"/>
    <lineage>
        <taxon>Bacteria</taxon>
        <taxon>Bacillati</taxon>
        <taxon>Actinomycetota</taxon>
        <taxon>Actinomycetes</taxon>
        <taxon>Kitasatosporales</taxon>
        <taxon>Streptomycetaceae</taxon>
        <taxon>Streptomyces</taxon>
    </lineage>
</organism>
<accession>A0ABV9ADN1</accession>
<dbReference type="SUPFAM" id="SSF51430">
    <property type="entry name" value="NAD(P)-linked oxidoreductase"/>
    <property type="match status" value="1"/>
</dbReference>
<reference evidence="4" key="1">
    <citation type="journal article" date="2019" name="Int. J. Syst. Evol. Microbiol.">
        <title>The Global Catalogue of Microorganisms (GCM) 10K type strain sequencing project: providing services to taxonomists for standard genome sequencing and annotation.</title>
        <authorList>
            <consortium name="The Broad Institute Genomics Platform"/>
            <consortium name="The Broad Institute Genome Sequencing Center for Infectious Disease"/>
            <person name="Wu L."/>
            <person name="Ma J."/>
        </authorList>
    </citation>
    <scope>NUCLEOTIDE SEQUENCE [LARGE SCALE GENOMIC DNA]</scope>
    <source>
        <strain evidence="4">CGMCC 4.7177</strain>
    </source>
</reference>
<dbReference type="PRINTS" id="PR00069">
    <property type="entry name" value="ALDKETRDTASE"/>
</dbReference>
<evidence type="ECO:0000256" key="1">
    <source>
        <dbReference type="ARBA" id="ARBA00023002"/>
    </source>
</evidence>
<sequence length="325" mass="34667">MDNRQLGRGGLKVSALGLGTMGMGGSYGPADEAEAEATIRRALELGVTLIDTADFYGPDGAGEKTVGRALAGRRDEAVIASKTGMVAVPGGPPRVNGRPEFIKERIDASLTRLGTGHIDLYYLARVDPDVPVEESIGALGELVAAGKVGHIGICEASAATVRRAHAVHPVTAVQTEYSLWERHVEGEILPTLRELEVSLVAYRPLGSGFLTGDLTMDRLAMADFRRNDPRLQGENLYRNMMLLPVLYELAENKGVTPAQLALAWILAQGADVVPIPGTKRRSYLEQNAASVDVELTPDEIQGLAAAIPAARGERYPAPLLRTIDG</sequence>
<dbReference type="InterPro" id="IPR020471">
    <property type="entry name" value="AKR"/>
</dbReference>
<keyword evidence="1" id="KW-0560">Oxidoreductase</keyword>